<name>A0A0C3D5L3_9AGAM</name>
<keyword evidence="1" id="KW-0472">Membrane</keyword>
<keyword evidence="1" id="KW-0812">Transmembrane</keyword>
<dbReference type="OrthoDB" id="2687242at2759"/>
<dbReference type="Pfam" id="PF20151">
    <property type="entry name" value="DUF6533"/>
    <property type="match status" value="1"/>
</dbReference>
<dbReference type="AlphaFoldDB" id="A0A0C3D5L3"/>
<gene>
    <name evidence="3" type="ORF">SCLCIDRAFT_1220578</name>
</gene>
<evidence type="ECO:0000313" key="3">
    <source>
        <dbReference type="EMBL" id="KIM56085.1"/>
    </source>
</evidence>
<feature type="transmembrane region" description="Helical" evidence="1">
    <location>
        <begin position="47"/>
        <end position="68"/>
    </location>
</feature>
<dbReference type="InterPro" id="IPR045340">
    <property type="entry name" value="DUF6533"/>
</dbReference>
<proteinExistence type="predicted"/>
<reference evidence="4" key="2">
    <citation type="submission" date="2015-01" db="EMBL/GenBank/DDBJ databases">
        <title>Evolutionary Origins and Diversification of the Mycorrhizal Mutualists.</title>
        <authorList>
            <consortium name="DOE Joint Genome Institute"/>
            <consortium name="Mycorrhizal Genomics Consortium"/>
            <person name="Kohler A."/>
            <person name="Kuo A."/>
            <person name="Nagy L.G."/>
            <person name="Floudas D."/>
            <person name="Copeland A."/>
            <person name="Barry K.W."/>
            <person name="Cichocki N."/>
            <person name="Veneault-Fourrey C."/>
            <person name="LaButti K."/>
            <person name="Lindquist E.A."/>
            <person name="Lipzen A."/>
            <person name="Lundell T."/>
            <person name="Morin E."/>
            <person name="Murat C."/>
            <person name="Riley R."/>
            <person name="Ohm R."/>
            <person name="Sun H."/>
            <person name="Tunlid A."/>
            <person name="Henrissat B."/>
            <person name="Grigoriev I.V."/>
            <person name="Hibbett D.S."/>
            <person name="Martin F."/>
        </authorList>
    </citation>
    <scope>NUCLEOTIDE SEQUENCE [LARGE SCALE GENOMIC DNA]</scope>
    <source>
        <strain evidence="4">Foug A</strain>
    </source>
</reference>
<dbReference type="InParanoid" id="A0A0C3D5L3"/>
<dbReference type="Proteomes" id="UP000053989">
    <property type="component" value="Unassembled WGS sequence"/>
</dbReference>
<keyword evidence="4" id="KW-1185">Reference proteome</keyword>
<feature type="domain" description="DUF6533" evidence="2">
    <location>
        <begin position="16"/>
        <end position="61"/>
    </location>
</feature>
<evidence type="ECO:0000256" key="1">
    <source>
        <dbReference type="SAM" id="Phobius"/>
    </source>
</evidence>
<accession>A0A0C3D5L3</accession>
<keyword evidence="1" id="KW-1133">Transmembrane helix</keyword>
<reference evidence="3 4" key="1">
    <citation type="submission" date="2014-04" db="EMBL/GenBank/DDBJ databases">
        <authorList>
            <consortium name="DOE Joint Genome Institute"/>
            <person name="Kuo A."/>
            <person name="Kohler A."/>
            <person name="Nagy L.G."/>
            <person name="Floudas D."/>
            <person name="Copeland A."/>
            <person name="Barry K.W."/>
            <person name="Cichocki N."/>
            <person name="Veneault-Fourrey C."/>
            <person name="LaButti K."/>
            <person name="Lindquist E.A."/>
            <person name="Lipzen A."/>
            <person name="Lundell T."/>
            <person name="Morin E."/>
            <person name="Murat C."/>
            <person name="Sun H."/>
            <person name="Tunlid A."/>
            <person name="Henrissat B."/>
            <person name="Grigoriev I.V."/>
            <person name="Hibbett D.S."/>
            <person name="Martin F."/>
            <person name="Nordberg H.P."/>
            <person name="Cantor M.N."/>
            <person name="Hua S.X."/>
        </authorList>
    </citation>
    <scope>NUCLEOTIDE SEQUENCE [LARGE SCALE GENOMIC DNA]</scope>
    <source>
        <strain evidence="3 4">Foug A</strain>
    </source>
</reference>
<protein>
    <recommendedName>
        <fullName evidence="2">DUF6533 domain-containing protein</fullName>
    </recommendedName>
</protein>
<sequence>MSSQLTQTSKDITDTFNVIFFTVILHEYTLTVVREIELFWKRPKKSWAFAFFVANRYITIFGRVLYLLHSFSTPEAQLDSW</sequence>
<evidence type="ECO:0000259" key="2">
    <source>
        <dbReference type="Pfam" id="PF20151"/>
    </source>
</evidence>
<dbReference type="HOGENOM" id="CLU_183208_0_0_1"/>
<organism evidence="3 4">
    <name type="scientific">Scleroderma citrinum Foug A</name>
    <dbReference type="NCBI Taxonomy" id="1036808"/>
    <lineage>
        <taxon>Eukaryota</taxon>
        <taxon>Fungi</taxon>
        <taxon>Dikarya</taxon>
        <taxon>Basidiomycota</taxon>
        <taxon>Agaricomycotina</taxon>
        <taxon>Agaricomycetes</taxon>
        <taxon>Agaricomycetidae</taxon>
        <taxon>Boletales</taxon>
        <taxon>Sclerodermatineae</taxon>
        <taxon>Sclerodermataceae</taxon>
        <taxon>Scleroderma</taxon>
    </lineage>
</organism>
<evidence type="ECO:0000313" key="4">
    <source>
        <dbReference type="Proteomes" id="UP000053989"/>
    </source>
</evidence>
<dbReference type="EMBL" id="KN822123">
    <property type="protein sequence ID" value="KIM56085.1"/>
    <property type="molecule type" value="Genomic_DNA"/>
</dbReference>